<protein>
    <recommendedName>
        <fullName evidence="2">NADH dehydrogenase [ubiquinone] 1 alpha subcomplex subunit</fullName>
    </recommendedName>
</protein>
<keyword evidence="2" id="KW-0496">Mitochondrion</keyword>
<comment type="function">
    <text evidence="2">Accessory subunit of the mitochondrial membrane respiratory chain NADH dehydrogenase (Complex I), that is believed not to be involved in catalysis. Complex I functions in the transfer of electrons from NADH to the respiratory chain. The immediate electron acceptor for the enzyme is believed to be ubiquinone.</text>
</comment>
<dbReference type="GeneID" id="39591701"/>
<evidence type="ECO:0000313" key="4">
    <source>
        <dbReference type="Proteomes" id="UP000279236"/>
    </source>
</evidence>
<dbReference type="Proteomes" id="UP000279236">
    <property type="component" value="Unassembled WGS sequence"/>
</dbReference>
<organism evidence="3 4">
    <name type="scientific">Apiotrichum porosum</name>
    <dbReference type="NCBI Taxonomy" id="105984"/>
    <lineage>
        <taxon>Eukaryota</taxon>
        <taxon>Fungi</taxon>
        <taxon>Dikarya</taxon>
        <taxon>Basidiomycota</taxon>
        <taxon>Agaricomycotina</taxon>
        <taxon>Tremellomycetes</taxon>
        <taxon>Trichosporonales</taxon>
        <taxon>Trichosporonaceae</taxon>
        <taxon>Apiotrichum</taxon>
    </lineage>
</organism>
<dbReference type="GO" id="GO:0005743">
    <property type="term" value="C:mitochondrial inner membrane"/>
    <property type="evidence" value="ECO:0007669"/>
    <property type="project" value="UniProtKB-SubCell"/>
</dbReference>
<evidence type="ECO:0000256" key="1">
    <source>
        <dbReference type="ARBA" id="ARBA00007355"/>
    </source>
</evidence>
<dbReference type="STRING" id="105984.A0A427XXB2"/>
<dbReference type="PANTHER" id="PTHR12910:SF2">
    <property type="entry name" value="NADH DEHYDROGENASE [UBIQUINONE] 1 ALPHA SUBCOMPLEX SUBUNIT 12"/>
    <property type="match status" value="1"/>
</dbReference>
<sequence>MVSLARTIRHARYLGLKEWYRSMWYIGDAKKGKLATRLDIAGTGEAVWARLSAWTGGLESVLLHGIVCLSRTASLLPLLGEAAWGGDSPHAALHAQQRTGEPHTDCPVGTDQFGNRYFENLDATEEVPGRHRWVDYAQHDYNATQVPRGWSSWLHHIRLLPPPEDKVMEACKQPWQVPYHENLTGTRGRFITYSTQAPKMSAWEPKVKPRA</sequence>
<comment type="caution">
    <text evidence="3">The sequence shown here is derived from an EMBL/GenBank/DDBJ whole genome shotgun (WGS) entry which is preliminary data.</text>
</comment>
<name>A0A427XXB2_9TREE</name>
<dbReference type="RefSeq" id="XP_028477425.1">
    <property type="nucleotide sequence ID" value="XM_028622533.1"/>
</dbReference>
<dbReference type="InterPro" id="IPR007763">
    <property type="entry name" value="NDUFA12"/>
</dbReference>
<keyword evidence="2" id="KW-0813">Transport</keyword>
<dbReference type="AlphaFoldDB" id="A0A427XXB2"/>
<keyword evidence="2" id="KW-0999">Mitochondrion inner membrane</keyword>
<comment type="subcellular location">
    <subcellularLocation>
        <location evidence="2">Mitochondrion inner membrane</location>
        <topology evidence="2">Peripheral membrane protein</topology>
        <orientation evidence="2">Matrix side</orientation>
    </subcellularLocation>
</comment>
<dbReference type="Pfam" id="PF05071">
    <property type="entry name" value="NDUFA12"/>
    <property type="match status" value="1"/>
</dbReference>
<evidence type="ECO:0000256" key="2">
    <source>
        <dbReference type="RuleBase" id="RU363103"/>
    </source>
</evidence>
<proteinExistence type="inferred from homology"/>
<keyword evidence="4" id="KW-1185">Reference proteome</keyword>
<keyword evidence="2" id="KW-0249">Electron transport</keyword>
<keyword evidence="2" id="KW-0679">Respiratory chain</keyword>
<gene>
    <name evidence="3" type="ORF">EHS24_007158</name>
</gene>
<dbReference type="OrthoDB" id="274641at2759"/>
<accession>A0A427XXB2</accession>
<dbReference type="EMBL" id="RSCE01000004">
    <property type="protein sequence ID" value="RSH83473.1"/>
    <property type="molecule type" value="Genomic_DNA"/>
</dbReference>
<reference evidence="3 4" key="1">
    <citation type="submission" date="2018-11" db="EMBL/GenBank/DDBJ databases">
        <title>Genome sequence of Apiotrichum porosum DSM 27194.</title>
        <authorList>
            <person name="Aliyu H."/>
            <person name="Gorte O."/>
            <person name="Ochsenreither K."/>
        </authorList>
    </citation>
    <scope>NUCLEOTIDE SEQUENCE [LARGE SCALE GENOMIC DNA]</scope>
    <source>
        <strain evidence="3 4">DSM 27194</strain>
    </source>
</reference>
<dbReference type="GO" id="GO:0006979">
    <property type="term" value="P:response to oxidative stress"/>
    <property type="evidence" value="ECO:0007669"/>
    <property type="project" value="TreeGrafter"/>
</dbReference>
<dbReference type="PANTHER" id="PTHR12910">
    <property type="entry name" value="NADH-UBIQUINONE OXIDOREDUCTASE SUBUNIT B17.2"/>
    <property type="match status" value="1"/>
</dbReference>
<keyword evidence="2" id="KW-0472">Membrane</keyword>
<evidence type="ECO:0000313" key="3">
    <source>
        <dbReference type="EMBL" id="RSH83473.1"/>
    </source>
</evidence>
<dbReference type="GO" id="GO:0045271">
    <property type="term" value="C:respiratory chain complex I"/>
    <property type="evidence" value="ECO:0007669"/>
    <property type="project" value="InterPro"/>
</dbReference>
<comment type="similarity">
    <text evidence="1 2">Belongs to the complex I NDUFA12 subunit family.</text>
</comment>